<dbReference type="PANTHER" id="PTHR45647">
    <property type="entry name" value="OS02G0152300 PROTEIN"/>
    <property type="match status" value="1"/>
</dbReference>
<evidence type="ECO:0000256" key="6">
    <source>
        <dbReference type="SAM" id="Coils"/>
    </source>
</evidence>
<reference evidence="9" key="1">
    <citation type="journal article" date="2023" name="Science">
        <title>Elucidation of the pathway for biosynthesis of saponin adjuvants from the soapbark tree.</title>
        <authorList>
            <person name="Reed J."/>
            <person name="Orme A."/>
            <person name="El-Demerdash A."/>
            <person name="Owen C."/>
            <person name="Martin L.B.B."/>
            <person name="Misra R.C."/>
            <person name="Kikuchi S."/>
            <person name="Rejzek M."/>
            <person name="Martin A.C."/>
            <person name="Harkess A."/>
            <person name="Leebens-Mack J."/>
            <person name="Louveau T."/>
            <person name="Stephenson M.J."/>
            <person name="Osbourn A."/>
        </authorList>
    </citation>
    <scope>NUCLEOTIDE SEQUENCE</scope>
    <source>
        <strain evidence="9">S10</strain>
    </source>
</reference>
<dbReference type="Pfam" id="PF00069">
    <property type="entry name" value="Pkinase"/>
    <property type="match status" value="1"/>
</dbReference>
<dbReference type="GO" id="GO:0061630">
    <property type="term" value="F:ubiquitin protein ligase activity"/>
    <property type="evidence" value="ECO:0007669"/>
    <property type="project" value="UniProtKB-EC"/>
</dbReference>
<keyword evidence="6" id="KW-0175">Coiled coil</keyword>
<evidence type="ECO:0000256" key="2">
    <source>
        <dbReference type="ARBA" id="ARBA00012483"/>
    </source>
</evidence>
<dbReference type="CDD" id="cd01989">
    <property type="entry name" value="USP_STK_Ubox_N"/>
    <property type="match status" value="1"/>
</dbReference>
<evidence type="ECO:0000256" key="4">
    <source>
        <dbReference type="ARBA" id="ARBA00022786"/>
    </source>
</evidence>
<accession>A0AAD7L582</accession>
<evidence type="ECO:0000256" key="3">
    <source>
        <dbReference type="ARBA" id="ARBA00022741"/>
    </source>
</evidence>
<evidence type="ECO:0000256" key="1">
    <source>
        <dbReference type="ARBA" id="ARBA00000900"/>
    </source>
</evidence>
<keyword evidence="3" id="KW-0547">Nucleotide-binding</keyword>
<keyword evidence="5" id="KW-0067">ATP-binding</keyword>
<evidence type="ECO:0000313" key="9">
    <source>
        <dbReference type="EMBL" id="KAJ7951564.1"/>
    </source>
</evidence>
<dbReference type="Gene3D" id="3.30.200.20">
    <property type="entry name" value="Phosphorylase Kinase, domain 1"/>
    <property type="match status" value="1"/>
</dbReference>
<dbReference type="GO" id="GO:0004672">
    <property type="term" value="F:protein kinase activity"/>
    <property type="evidence" value="ECO:0007669"/>
    <property type="project" value="InterPro"/>
</dbReference>
<dbReference type="InterPro" id="IPR014729">
    <property type="entry name" value="Rossmann-like_a/b/a_fold"/>
</dbReference>
<name>A0AAD7L582_QUISA</name>
<keyword evidence="9" id="KW-0418">Kinase</keyword>
<gene>
    <name evidence="9" type="ORF">O6P43_027590</name>
</gene>
<comment type="caution">
    <text evidence="9">The sequence shown here is derived from an EMBL/GenBank/DDBJ whole genome shotgun (WGS) entry which is preliminary data.</text>
</comment>
<dbReference type="Gene3D" id="3.40.50.620">
    <property type="entry name" value="HUPs"/>
    <property type="match status" value="1"/>
</dbReference>
<organism evidence="9 10">
    <name type="scientific">Quillaja saponaria</name>
    <name type="common">Soap bark tree</name>
    <dbReference type="NCBI Taxonomy" id="32244"/>
    <lineage>
        <taxon>Eukaryota</taxon>
        <taxon>Viridiplantae</taxon>
        <taxon>Streptophyta</taxon>
        <taxon>Embryophyta</taxon>
        <taxon>Tracheophyta</taxon>
        <taxon>Spermatophyta</taxon>
        <taxon>Magnoliopsida</taxon>
        <taxon>eudicotyledons</taxon>
        <taxon>Gunneridae</taxon>
        <taxon>Pentapetalae</taxon>
        <taxon>rosids</taxon>
        <taxon>fabids</taxon>
        <taxon>Fabales</taxon>
        <taxon>Quillajaceae</taxon>
        <taxon>Quillaja</taxon>
    </lineage>
</organism>
<dbReference type="SUPFAM" id="SSF52402">
    <property type="entry name" value="Adenine nucleotide alpha hydrolases-like"/>
    <property type="match status" value="1"/>
</dbReference>
<dbReference type="SMART" id="SM00220">
    <property type="entry name" value="S_TKc"/>
    <property type="match status" value="1"/>
</dbReference>
<comment type="catalytic activity">
    <reaction evidence="1">
        <text>S-ubiquitinyl-[E2 ubiquitin-conjugating enzyme]-L-cysteine + [acceptor protein]-L-lysine = [E2 ubiquitin-conjugating enzyme]-L-cysteine + N(6)-ubiquitinyl-[acceptor protein]-L-lysine.</text>
        <dbReference type="EC" id="2.3.2.27"/>
    </reaction>
</comment>
<dbReference type="PANTHER" id="PTHR45647:SF51">
    <property type="entry name" value="PROTEIN KINASE SUPERFAMILY PROTEIN"/>
    <property type="match status" value="1"/>
</dbReference>
<dbReference type="InterPro" id="IPR051348">
    <property type="entry name" value="U-box_ubiquitin_ligases"/>
</dbReference>
<protein>
    <recommendedName>
        <fullName evidence="2">RING-type E3 ubiquitin transferase</fullName>
        <ecNumber evidence="2">2.3.2.27</ecNumber>
    </recommendedName>
</protein>
<sequence length="755" mass="84344">MAQPPMAFAQSFLTEDSSGAITTVIAIDRDKNSQHAVKWAVDKLLPKNSCCNLIHVRTQSLHPQDINSVPKEGRPPTESEMQLFFLPYRGFCARKGVEAKELVLHDIDVPSALVDYIVNNSISNIVVGSSSRNAITRKFKAADVPTSLLKSAPESCSVYVIFKGKVQNFRLASQSQNFGVVAAVTPRSDAATPRKYSRQSHSSRRVSVTPKSEDINRKHLSHGSWRTGPDTVSFGRNSDDMQMTPHKFERKANSPRVSTDSSSSRNSHRSPLSDTSEFSWQSSFQSTDTLHENLEFSMTSEGSGSSFSALTPRALEDEMRRLKHELKQTMDMYSSACREATAAKAKAMQLQQWKETEEHSLEEAMLAEEAALNLAKVEREKTTAARETAQMAERLAEMEIQKRKLAETRAKREEEESTRTINKLAHSIAQYRSYRLEEIEVATDYFNDSLKIGEGGYGPVYRATLDNTAVAIKVLRPNLSHGPKQFQQEVEILSNVRHPHMVLLLGACPEFKILVYEYLENGSLEDRLFCKNGTPPIPWRFRFKIAAEIATALLFLHQMKPEPLVHRDLKPANILLDRNYVSKIADVGLARLVPASVADETTRYWLTAAAGTFCYIDPEYQQTGMLGVKSDIYSLGVMLLQIITAKPPMGLSHMVENAIEKGRFPEVLDPVVTDWPVEGALCFAKLALTCCEMRKRDRPDLGSVVVPELNWINNIGMNRAATDGEGVTYGAGPRPYYSAPQHQVSSHISQSGWNE</sequence>
<dbReference type="GO" id="GO:0005524">
    <property type="term" value="F:ATP binding"/>
    <property type="evidence" value="ECO:0007669"/>
    <property type="project" value="UniProtKB-KW"/>
</dbReference>
<feature type="region of interest" description="Disordered" evidence="7">
    <location>
        <begin position="189"/>
        <end position="281"/>
    </location>
</feature>
<evidence type="ECO:0000259" key="8">
    <source>
        <dbReference type="PROSITE" id="PS50011"/>
    </source>
</evidence>
<dbReference type="PROSITE" id="PS00108">
    <property type="entry name" value="PROTEIN_KINASE_ST"/>
    <property type="match status" value="1"/>
</dbReference>
<feature type="domain" description="Protein kinase" evidence="8">
    <location>
        <begin position="446"/>
        <end position="712"/>
    </location>
</feature>
<dbReference type="KEGG" id="qsa:O6P43_027590"/>
<dbReference type="PROSITE" id="PS50011">
    <property type="entry name" value="PROTEIN_KINASE_DOM"/>
    <property type="match status" value="1"/>
</dbReference>
<evidence type="ECO:0000256" key="5">
    <source>
        <dbReference type="ARBA" id="ARBA00022840"/>
    </source>
</evidence>
<feature type="compositionally biased region" description="Low complexity" evidence="7">
    <location>
        <begin position="254"/>
        <end position="273"/>
    </location>
</feature>
<dbReference type="InterPro" id="IPR006016">
    <property type="entry name" value="UspA"/>
</dbReference>
<dbReference type="InterPro" id="IPR008271">
    <property type="entry name" value="Ser/Thr_kinase_AS"/>
</dbReference>
<evidence type="ECO:0000313" key="10">
    <source>
        <dbReference type="Proteomes" id="UP001163823"/>
    </source>
</evidence>
<dbReference type="FunFam" id="3.30.200.20:FF:000162">
    <property type="entry name" value="Adenine nucleotide alpha hydrolase-like domain kinase"/>
    <property type="match status" value="1"/>
</dbReference>
<dbReference type="Pfam" id="PF00582">
    <property type="entry name" value="Usp"/>
    <property type="match status" value="1"/>
</dbReference>
<dbReference type="InterPro" id="IPR000719">
    <property type="entry name" value="Prot_kinase_dom"/>
</dbReference>
<dbReference type="Gene3D" id="1.10.510.10">
    <property type="entry name" value="Transferase(Phosphotransferase) domain 1"/>
    <property type="match status" value="1"/>
</dbReference>
<dbReference type="AlphaFoldDB" id="A0AAD7L582"/>
<dbReference type="EC" id="2.3.2.27" evidence="2"/>
<keyword evidence="4" id="KW-0833">Ubl conjugation pathway</keyword>
<evidence type="ECO:0000256" key="7">
    <source>
        <dbReference type="SAM" id="MobiDB-lite"/>
    </source>
</evidence>
<feature type="compositionally biased region" description="Basic residues" evidence="7">
    <location>
        <begin position="195"/>
        <end position="204"/>
    </location>
</feature>
<proteinExistence type="predicted"/>
<dbReference type="SUPFAM" id="SSF56112">
    <property type="entry name" value="Protein kinase-like (PK-like)"/>
    <property type="match status" value="1"/>
</dbReference>
<dbReference type="Proteomes" id="UP001163823">
    <property type="component" value="Chromosome 11"/>
</dbReference>
<dbReference type="EMBL" id="JARAOO010000011">
    <property type="protein sequence ID" value="KAJ7951564.1"/>
    <property type="molecule type" value="Genomic_DNA"/>
</dbReference>
<keyword evidence="9" id="KW-0808">Transferase</keyword>
<feature type="coiled-coil region" evidence="6">
    <location>
        <begin position="367"/>
        <end position="418"/>
    </location>
</feature>
<keyword evidence="10" id="KW-1185">Reference proteome</keyword>
<dbReference type="InterPro" id="IPR011009">
    <property type="entry name" value="Kinase-like_dom_sf"/>
</dbReference>